<organism evidence="4 5">
    <name type="scientific">Thermodesulfovibrio yellowstonii</name>
    <dbReference type="NCBI Taxonomy" id="28262"/>
    <lineage>
        <taxon>Bacteria</taxon>
        <taxon>Pseudomonadati</taxon>
        <taxon>Nitrospirota</taxon>
        <taxon>Thermodesulfovibrionia</taxon>
        <taxon>Thermodesulfovibrionales</taxon>
        <taxon>Thermodesulfovibrionaceae</taxon>
        <taxon>Thermodesulfovibrio</taxon>
    </lineage>
</organism>
<evidence type="ECO:0000313" key="4">
    <source>
        <dbReference type="EMBL" id="GLI52820.1"/>
    </source>
</evidence>
<comment type="caution">
    <text evidence="4">The sequence shown here is derived from an EMBL/GenBank/DDBJ whole genome shotgun (WGS) entry which is preliminary data.</text>
</comment>
<dbReference type="InterPro" id="IPR052226">
    <property type="entry name" value="UPF0332_toxin"/>
</dbReference>
<dbReference type="SUPFAM" id="SSF81593">
    <property type="entry name" value="Nucleotidyltransferase substrate binding subunit/domain"/>
    <property type="match status" value="1"/>
</dbReference>
<protein>
    <submittedName>
        <fullName evidence="4">HEPN domain-containing protein</fullName>
    </submittedName>
</protein>
<keyword evidence="2" id="KW-0175">Coiled coil</keyword>
<dbReference type="PANTHER" id="PTHR36565:SF1">
    <property type="entry name" value="UPF0332 PROTEIN TM_1000"/>
    <property type="match status" value="1"/>
</dbReference>
<evidence type="ECO:0000259" key="3">
    <source>
        <dbReference type="Pfam" id="PF05168"/>
    </source>
</evidence>
<dbReference type="Gene3D" id="1.20.120.330">
    <property type="entry name" value="Nucleotidyltransferases domain 2"/>
    <property type="match status" value="1"/>
</dbReference>
<gene>
    <name evidence="4" type="ORF">TISLANDTSLP1_05130</name>
</gene>
<dbReference type="Proteomes" id="UP001144297">
    <property type="component" value="Unassembled WGS sequence"/>
</dbReference>
<evidence type="ECO:0000313" key="5">
    <source>
        <dbReference type="Proteomes" id="UP001144297"/>
    </source>
</evidence>
<dbReference type="InterPro" id="IPR007842">
    <property type="entry name" value="HEPN_dom"/>
</dbReference>
<comment type="similarity">
    <text evidence="1">Belongs to the UPF0332 family.</text>
</comment>
<feature type="domain" description="HEPN" evidence="3">
    <location>
        <begin position="15"/>
        <end position="130"/>
    </location>
</feature>
<sequence length="134" mass="15747">MVERISKKEALIRAKDELKRAEEELKAAKILQEKEFYYKSIVSAYYTVYHAAKALLLIKCVDSKTHESVERMFGLYYIKTGDFDPKIGKVIGRLRKMREEADYYPEIPFDFEDSKEAIVLAREFLEKAKNIIKI</sequence>
<dbReference type="PANTHER" id="PTHR36565">
    <property type="entry name" value="UPF0332 PROTEIN TM_1000"/>
    <property type="match status" value="1"/>
</dbReference>
<accession>A0A9W6LKH0</accession>
<dbReference type="AlphaFoldDB" id="A0A9W6LKH0"/>
<feature type="coiled-coil region" evidence="2">
    <location>
        <begin position="4"/>
        <end position="35"/>
    </location>
</feature>
<dbReference type="EMBL" id="BSDX01000001">
    <property type="protein sequence ID" value="GLI52820.1"/>
    <property type="molecule type" value="Genomic_DNA"/>
</dbReference>
<evidence type="ECO:0000256" key="1">
    <source>
        <dbReference type="ARBA" id="ARBA00038248"/>
    </source>
</evidence>
<evidence type="ECO:0000256" key="2">
    <source>
        <dbReference type="SAM" id="Coils"/>
    </source>
</evidence>
<reference evidence="4" key="1">
    <citation type="submission" date="2022-12" db="EMBL/GenBank/DDBJ databases">
        <title>Reference genome sequencing for broad-spectrum identification of bacterial and archaeal isolates by mass spectrometry.</title>
        <authorList>
            <person name="Sekiguchi Y."/>
            <person name="Tourlousse D.M."/>
        </authorList>
    </citation>
    <scope>NUCLEOTIDE SEQUENCE</scope>
    <source>
        <strain evidence="4">TSL-P1</strain>
    </source>
</reference>
<proteinExistence type="inferred from homology"/>
<dbReference type="Pfam" id="PF05168">
    <property type="entry name" value="HEPN"/>
    <property type="match status" value="1"/>
</dbReference>
<name>A0A9W6LKH0_9BACT</name>
<keyword evidence="5" id="KW-1185">Reference proteome</keyword>